<name>A0A0A3ILY1_9BACI</name>
<evidence type="ECO:0000313" key="1">
    <source>
        <dbReference type="EMBL" id="KGR83793.1"/>
    </source>
</evidence>
<dbReference type="OrthoDB" id="2112831at2"/>
<dbReference type="Proteomes" id="UP000030437">
    <property type="component" value="Unassembled WGS sequence"/>
</dbReference>
<dbReference type="AlphaFoldDB" id="A0A0A3ILY1"/>
<dbReference type="InterPro" id="IPR045527">
    <property type="entry name" value="DUF6470"/>
</dbReference>
<dbReference type="Pfam" id="PF20074">
    <property type="entry name" value="DUF6470"/>
    <property type="match status" value="1"/>
</dbReference>
<protein>
    <recommendedName>
        <fullName evidence="3">YviE</fullName>
    </recommendedName>
</protein>
<dbReference type="EMBL" id="JPVP01000057">
    <property type="protein sequence ID" value="KGR83793.1"/>
    <property type="molecule type" value="Genomic_DNA"/>
</dbReference>
<evidence type="ECO:0000313" key="2">
    <source>
        <dbReference type="Proteomes" id="UP000030437"/>
    </source>
</evidence>
<evidence type="ECO:0008006" key="3">
    <source>
        <dbReference type="Google" id="ProtNLM"/>
    </source>
</evidence>
<keyword evidence="2" id="KW-1185">Reference proteome</keyword>
<reference evidence="1 2" key="1">
    <citation type="submission" date="2014-02" db="EMBL/GenBank/DDBJ databases">
        <title>Draft genome sequence of Lysinibacillus odysseyi NBRC 100172.</title>
        <authorList>
            <person name="Zhang F."/>
            <person name="Wang G."/>
            <person name="Zhang L."/>
        </authorList>
    </citation>
    <scope>NUCLEOTIDE SEQUENCE [LARGE SCALE GENOMIC DNA]</scope>
    <source>
        <strain evidence="1 2">NBRC 100172</strain>
    </source>
</reference>
<comment type="caution">
    <text evidence="1">The sequence shown here is derived from an EMBL/GenBank/DDBJ whole genome shotgun (WGS) entry which is preliminary data.</text>
</comment>
<dbReference type="eggNOG" id="ENOG5031RPF">
    <property type="taxonomic scope" value="Bacteria"/>
</dbReference>
<dbReference type="STRING" id="1220589.CD32_13905"/>
<accession>A0A0A3ILY1</accession>
<gene>
    <name evidence="1" type="ORF">CD32_13905</name>
</gene>
<sequence length="188" mass="20747">MRIPQIQITTTDIQMDLNITKPRQIIKQPMATQTIEQPAAILDIKTTRGKLKIDSSQARRDLGMIGPLESVENYAKAGHQKMLEGISRRVSEGNQMMKESGKGQGRAVIQQIAVQNHGPKRPGPYNIKFVPSIGSVKIDYMPGKTDISITPQKPKINAQVNKPIHDYTPGDVTGTMLVRPDVEIDVLG</sequence>
<organism evidence="1 2">
    <name type="scientific">Lysinibacillus odysseyi 34hs-1 = NBRC 100172</name>
    <dbReference type="NCBI Taxonomy" id="1220589"/>
    <lineage>
        <taxon>Bacteria</taxon>
        <taxon>Bacillati</taxon>
        <taxon>Bacillota</taxon>
        <taxon>Bacilli</taxon>
        <taxon>Bacillales</taxon>
        <taxon>Bacillaceae</taxon>
        <taxon>Lysinibacillus</taxon>
    </lineage>
</organism>
<dbReference type="RefSeq" id="WP_036155641.1">
    <property type="nucleotide sequence ID" value="NZ_AVCX01000004.1"/>
</dbReference>
<proteinExistence type="predicted"/>